<reference evidence="2 3" key="1">
    <citation type="submission" date="2019-10" db="EMBL/GenBank/DDBJ databases">
        <title>Bifidobacterium from non-human primates.</title>
        <authorList>
            <person name="Modesto M."/>
        </authorList>
    </citation>
    <scope>NUCLEOTIDE SEQUENCE [LARGE SCALE GENOMIC DNA]</scope>
    <source>
        <strain evidence="2 3">TRE17</strain>
    </source>
</reference>
<protein>
    <submittedName>
        <fullName evidence="2">Uncharacterized protein</fullName>
    </submittedName>
</protein>
<evidence type="ECO:0000256" key="1">
    <source>
        <dbReference type="SAM" id="MobiDB-lite"/>
    </source>
</evidence>
<evidence type="ECO:0000313" key="3">
    <source>
        <dbReference type="Proteomes" id="UP000469194"/>
    </source>
</evidence>
<dbReference type="Proteomes" id="UP000469194">
    <property type="component" value="Unassembled WGS sequence"/>
</dbReference>
<gene>
    <name evidence="2" type="ORF">GFD25_03960</name>
</gene>
<name>A0A6N9Z3E2_9BIFI</name>
<dbReference type="EMBL" id="WHZW01000007">
    <property type="protein sequence ID" value="NEG89169.1"/>
    <property type="molecule type" value="Genomic_DNA"/>
</dbReference>
<dbReference type="AlphaFoldDB" id="A0A6N9Z3E2"/>
<accession>A0A6N9Z3E2</accession>
<dbReference type="RefSeq" id="WP_163230178.1">
    <property type="nucleotide sequence ID" value="NZ_WHZW01000007.1"/>
</dbReference>
<organism evidence="2 3">
    <name type="scientific">Bifidobacterium aerophilum</name>
    <dbReference type="NCBI Taxonomy" id="1798155"/>
    <lineage>
        <taxon>Bacteria</taxon>
        <taxon>Bacillati</taxon>
        <taxon>Actinomycetota</taxon>
        <taxon>Actinomycetes</taxon>
        <taxon>Bifidobacteriales</taxon>
        <taxon>Bifidobacteriaceae</taxon>
        <taxon>Bifidobacterium</taxon>
    </lineage>
</organism>
<proteinExistence type="predicted"/>
<comment type="caution">
    <text evidence="2">The sequence shown here is derived from an EMBL/GenBank/DDBJ whole genome shotgun (WGS) entry which is preliminary data.</text>
</comment>
<sequence>MKAAFRRIITDWYQRKHEPVDTIIHALEPYGVPEQEIRDLIHQLDHPTPPQPKHPEFIEPTLFD</sequence>
<evidence type="ECO:0000313" key="2">
    <source>
        <dbReference type="EMBL" id="NEG89169.1"/>
    </source>
</evidence>
<feature type="region of interest" description="Disordered" evidence="1">
    <location>
        <begin position="44"/>
        <end position="64"/>
    </location>
</feature>
<keyword evidence="3" id="KW-1185">Reference proteome</keyword>